<proteinExistence type="predicted"/>
<keyword evidence="6 7" id="KW-0472">Membrane</keyword>
<evidence type="ECO:0000256" key="2">
    <source>
        <dbReference type="ARBA" id="ARBA00012543"/>
    </source>
</evidence>
<feature type="transmembrane region" description="Helical" evidence="7">
    <location>
        <begin position="115"/>
        <end position="132"/>
    </location>
</feature>
<gene>
    <name evidence="9" type="primary">LOC106055968</name>
</gene>
<evidence type="ECO:0000313" key="8">
    <source>
        <dbReference type="Proteomes" id="UP001165740"/>
    </source>
</evidence>
<dbReference type="PANTHER" id="PTHR22914">
    <property type="entry name" value="CHITIN SYNTHASE"/>
    <property type="match status" value="1"/>
</dbReference>
<dbReference type="SUPFAM" id="SSF53448">
    <property type="entry name" value="Nucleotide-diphospho-sugar transferases"/>
    <property type="match status" value="1"/>
</dbReference>
<dbReference type="InterPro" id="IPR004835">
    <property type="entry name" value="Chitin_synth"/>
</dbReference>
<feature type="transmembrane region" description="Helical" evidence="7">
    <location>
        <begin position="996"/>
        <end position="1015"/>
    </location>
</feature>
<feature type="transmembrane region" description="Helical" evidence="7">
    <location>
        <begin position="152"/>
        <end position="174"/>
    </location>
</feature>
<evidence type="ECO:0000256" key="6">
    <source>
        <dbReference type="ARBA" id="ARBA00023136"/>
    </source>
</evidence>
<comment type="subcellular location">
    <subcellularLocation>
        <location evidence="1">Membrane</location>
        <topology evidence="1">Multi-pass membrane protein</topology>
    </subcellularLocation>
</comment>
<dbReference type="Pfam" id="PF03142">
    <property type="entry name" value="Chitin_synth_2"/>
    <property type="match status" value="1"/>
</dbReference>
<keyword evidence="8" id="KW-1185">Reference proteome</keyword>
<dbReference type="Proteomes" id="UP001165740">
    <property type="component" value="Chromosome 12"/>
</dbReference>
<feature type="transmembrane region" description="Helical" evidence="7">
    <location>
        <begin position="300"/>
        <end position="321"/>
    </location>
</feature>
<evidence type="ECO:0000256" key="3">
    <source>
        <dbReference type="ARBA" id="ARBA00022676"/>
    </source>
</evidence>
<feature type="transmembrane region" description="Helical" evidence="7">
    <location>
        <begin position="894"/>
        <end position="924"/>
    </location>
</feature>
<reference evidence="9" key="1">
    <citation type="submission" date="2025-08" db="UniProtKB">
        <authorList>
            <consortium name="RefSeq"/>
        </authorList>
    </citation>
    <scope>IDENTIFICATION</scope>
</reference>
<feature type="transmembrane region" description="Helical" evidence="7">
    <location>
        <begin position="956"/>
        <end position="981"/>
    </location>
</feature>
<dbReference type="OMA" id="TPYGCQV"/>
<feature type="transmembrane region" description="Helical" evidence="7">
    <location>
        <begin position="930"/>
        <end position="949"/>
    </location>
</feature>
<keyword evidence="4 7" id="KW-0812">Transmembrane</keyword>
<feature type="transmembrane region" description="Helical" evidence="7">
    <location>
        <begin position="366"/>
        <end position="391"/>
    </location>
</feature>
<evidence type="ECO:0000256" key="1">
    <source>
        <dbReference type="ARBA" id="ARBA00004141"/>
    </source>
</evidence>
<feature type="transmembrane region" description="Helical" evidence="7">
    <location>
        <begin position="86"/>
        <end position="108"/>
    </location>
</feature>
<dbReference type="GO" id="GO:0006031">
    <property type="term" value="P:chitin biosynthetic process"/>
    <property type="evidence" value="ECO:0007669"/>
    <property type="project" value="TreeGrafter"/>
</dbReference>
<organism evidence="8 9">
    <name type="scientific">Biomphalaria glabrata</name>
    <name type="common">Bloodfluke planorb</name>
    <name type="synonym">Freshwater snail</name>
    <dbReference type="NCBI Taxonomy" id="6526"/>
    <lineage>
        <taxon>Eukaryota</taxon>
        <taxon>Metazoa</taxon>
        <taxon>Spiralia</taxon>
        <taxon>Lophotrochozoa</taxon>
        <taxon>Mollusca</taxon>
        <taxon>Gastropoda</taxon>
        <taxon>Heterobranchia</taxon>
        <taxon>Euthyneura</taxon>
        <taxon>Panpulmonata</taxon>
        <taxon>Hygrophila</taxon>
        <taxon>Lymnaeoidea</taxon>
        <taxon>Planorbidae</taxon>
        <taxon>Biomphalaria</taxon>
    </lineage>
</organism>
<dbReference type="EC" id="2.4.1.16" evidence="2"/>
<keyword evidence="3" id="KW-0328">Glycosyltransferase</keyword>
<feature type="transmembrane region" description="Helical" evidence="7">
    <location>
        <begin position="181"/>
        <end position="199"/>
    </location>
</feature>
<dbReference type="GeneID" id="106055968"/>
<name>A0A9W2YJ83_BIOGL</name>
<dbReference type="GO" id="GO:0071944">
    <property type="term" value="C:cell periphery"/>
    <property type="evidence" value="ECO:0007669"/>
    <property type="project" value="TreeGrafter"/>
</dbReference>
<dbReference type="AlphaFoldDB" id="A0A9W2YJ83"/>
<evidence type="ECO:0000256" key="7">
    <source>
        <dbReference type="SAM" id="Phobius"/>
    </source>
</evidence>
<dbReference type="GO" id="GO:0004100">
    <property type="term" value="F:chitin synthase activity"/>
    <property type="evidence" value="ECO:0007669"/>
    <property type="project" value="UniProtKB-EC"/>
</dbReference>
<dbReference type="GO" id="GO:0016020">
    <property type="term" value="C:membrane"/>
    <property type="evidence" value="ECO:0007669"/>
    <property type="project" value="UniProtKB-SubCell"/>
</dbReference>
<sequence length="1229" mass="138574">MGHLSWLTSMSAWFTLGTTSFMVTSHVSLLWLLRLYKYEQIHPATWYLILLLLLSGPHIVNFLYLLWKTPILSSAYSLHDSNVVHFVLGVVSALLEGVCTTVFACEVAHSVPEPVLLTLPSAALALVLSLDLRRHWKKKKRLSLSLLDKLCYCVQILTVGYALIVVSIVAGLLCQWSQFKQVTFFFQMTFTLTNIFFLFKCTNIKLSLFISSLTKEGCLIVVIVTPLLAAVWLPRIQKLSHKTDTIGRCISISDLVYVIIKVLAISMTLYFSLIFKLDEFRSYPWPCVLMGLTELARYNIWFAILCCCCGGALCSLNVWAAFKVGLSAPGVKIPFILAVPLSIVITGILWNDFETGAFWELTATDVYAWTAIGLSTICWLIPFIFPAFAGFKCHNVKNRRVYSKMNEFSWNVLYLQTRLLLMNYEECETGCALKDGADKTTRSTVYICTTMYKESPVEMLRYLTSIQNIFEKNHEKKMNLEAHVFVDNSIGCDKINSRARQLLSLLCDTFQLTLSQLVILSTPYGCQVNTSNLLDSTLYIHFKDEAKVKCKKRWSQVMYLNYVLHFRHKSKNNGRDTLSVSPKHQCEHYTQFKSSSPGMSHYILNSSSSAEPTDEMKRNKDSLSLSVSQFFTNIDPSRSLLRTSTLKQQKSDSTARFLYLDSRLQPSLKSSSSFSSDSGQSSSIDTVSTQTTWDNDKLFMTESTTLHQQSCYDDVFILTTDADTEFNSKSLFQVLEKCQSGDNVGAVCGRTVPIGALKPIVWYQKFEYAKDFWLVKSSQNVIGSVTCCPGCFSIYRGAAMATVLSEFCKPTTSAFENLVMDHGEDRWLCTLLMQRGWRLAYSSSAHNSTHCPETVGEFLRQRRRWVLSELSNTADIFLSISVLVRNNSSFSAMFLISLLSTFLWVILSPATTVVFMCAGFDVLYSVPMTWTLPLALAIFLGYCLVSGLAQHDKQKIVSILMISLLAATVFILSIGFILYIVSCISTDVQDLGYIQFRPYFLVFLLIIAIVYAAALHPKESQCLIYGFAYAMLFPAMFVVLPVYGVANMLDQSWGTREAGSHGCCQSPEEEEEDTFTNYDIKVSSLQELSSMPGGDTERTFWNNLINVYIGNDVNKGKPKHQLTDDLHSLRGRTMLGLTISNFLWFICLSVLYAFAGSDVICYCVAAIFSFSLVIQLIGLTCFKFDNLIESSLNTNVNDVIKQDEKSFQSQTKEDFSKITLHGIFEESEF</sequence>
<protein>
    <recommendedName>
        <fullName evidence="2">chitin synthase</fullName>
        <ecNumber evidence="2">2.4.1.16</ecNumber>
    </recommendedName>
</protein>
<evidence type="ECO:0000313" key="9">
    <source>
        <dbReference type="RefSeq" id="XP_055862797.1"/>
    </source>
</evidence>
<dbReference type="PANTHER" id="PTHR22914:SF41">
    <property type="entry name" value="CHITIN SYNTHASE 7"/>
    <property type="match status" value="1"/>
</dbReference>
<dbReference type="RefSeq" id="XP_055862797.1">
    <property type="nucleotide sequence ID" value="XM_056006822.1"/>
</dbReference>
<feature type="transmembrane region" description="Helical" evidence="7">
    <location>
        <begin position="219"/>
        <end position="234"/>
    </location>
</feature>
<dbReference type="OrthoDB" id="370884at2759"/>
<feature type="transmembrane region" description="Helical" evidence="7">
    <location>
        <begin position="1134"/>
        <end position="1154"/>
    </location>
</feature>
<feature type="transmembrane region" description="Helical" evidence="7">
    <location>
        <begin position="255"/>
        <end position="275"/>
    </location>
</feature>
<feature type="transmembrane region" description="Helical" evidence="7">
    <location>
        <begin position="1022"/>
        <end position="1043"/>
    </location>
</feature>
<keyword evidence="3" id="KW-0808">Transferase</keyword>
<keyword evidence="5 7" id="KW-1133">Transmembrane helix</keyword>
<feature type="transmembrane region" description="Helical" evidence="7">
    <location>
        <begin position="45"/>
        <end position="66"/>
    </location>
</feature>
<evidence type="ECO:0000256" key="4">
    <source>
        <dbReference type="ARBA" id="ARBA00022692"/>
    </source>
</evidence>
<dbReference type="InterPro" id="IPR029044">
    <property type="entry name" value="Nucleotide-diphossugar_trans"/>
</dbReference>
<feature type="transmembrane region" description="Helical" evidence="7">
    <location>
        <begin position="1159"/>
        <end position="1179"/>
    </location>
</feature>
<feature type="transmembrane region" description="Helical" evidence="7">
    <location>
        <begin position="333"/>
        <end position="351"/>
    </location>
</feature>
<evidence type="ECO:0000256" key="5">
    <source>
        <dbReference type="ARBA" id="ARBA00022989"/>
    </source>
</evidence>
<feature type="transmembrane region" description="Helical" evidence="7">
    <location>
        <begin position="12"/>
        <end position="33"/>
    </location>
</feature>
<accession>A0A9W2YJ83</accession>